<dbReference type="Gene3D" id="3.10.180.10">
    <property type="entry name" value="2,3-Dihydroxybiphenyl 1,2-Dioxygenase, domain 1"/>
    <property type="match status" value="1"/>
</dbReference>
<feature type="domain" description="VOC" evidence="1">
    <location>
        <begin position="2"/>
        <end position="140"/>
    </location>
</feature>
<dbReference type="PROSITE" id="PS51819">
    <property type="entry name" value="VOC"/>
    <property type="match status" value="1"/>
</dbReference>
<reference evidence="2" key="1">
    <citation type="submission" date="2018-05" db="EMBL/GenBank/DDBJ databases">
        <authorList>
            <person name="Lanie J.A."/>
            <person name="Ng W.-L."/>
            <person name="Kazmierczak K.M."/>
            <person name="Andrzejewski T.M."/>
            <person name="Davidsen T.M."/>
            <person name="Wayne K.J."/>
            <person name="Tettelin H."/>
            <person name="Glass J.I."/>
            <person name="Rusch D."/>
            <person name="Podicherti R."/>
            <person name="Tsui H.-C.T."/>
            <person name="Winkler M.E."/>
        </authorList>
    </citation>
    <scope>NUCLEOTIDE SEQUENCE</scope>
</reference>
<evidence type="ECO:0000259" key="1">
    <source>
        <dbReference type="PROSITE" id="PS51819"/>
    </source>
</evidence>
<name>A0A381VNL0_9ZZZZ</name>
<dbReference type="AlphaFoldDB" id="A0A381VNL0"/>
<dbReference type="EMBL" id="UINC01009344">
    <property type="protein sequence ID" value="SVA41915.1"/>
    <property type="molecule type" value="Genomic_DNA"/>
</dbReference>
<accession>A0A381VNL0</accession>
<dbReference type="Pfam" id="PF00903">
    <property type="entry name" value="Glyoxalase"/>
    <property type="match status" value="1"/>
</dbReference>
<dbReference type="SUPFAM" id="SSF54593">
    <property type="entry name" value="Glyoxalase/Bleomycin resistance protein/Dihydroxybiphenyl dioxygenase"/>
    <property type="match status" value="1"/>
</dbReference>
<sequence>MRFQRANYLVSNIDRALLLYRDILGMNLDFMKESEEDSYSYDVFAIDEYIPMQFVLLSYENQPRILALTILGDGNLDQQPIPRRAGIVIEVNNVDAIIEKCRENDFKCFRDDHLITHDGREGKEVGILDDDGNLTVIYKIETV</sequence>
<protein>
    <recommendedName>
        <fullName evidence="1">VOC domain-containing protein</fullName>
    </recommendedName>
</protein>
<dbReference type="InterPro" id="IPR004360">
    <property type="entry name" value="Glyas_Fos-R_dOase_dom"/>
</dbReference>
<evidence type="ECO:0000313" key="2">
    <source>
        <dbReference type="EMBL" id="SVA41915.1"/>
    </source>
</evidence>
<dbReference type="InterPro" id="IPR029068">
    <property type="entry name" value="Glyas_Bleomycin-R_OHBP_Dase"/>
</dbReference>
<dbReference type="InterPro" id="IPR037523">
    <property type="entry name" value="VOC_core"/>
</dbReference>
<gene>
    <name evidence="2" type="ORF">METZ01_LOCUS94769</name>
</gene>
<organism evidence="2">
    <name type="scientific">marine metagenome</name>
    <dbReference type="NCBI Taxonomy" id="408172"/>
    <lineage>
        <taxon>unclassified sequences</taxon>
        <taxon>metagenomes</taxon>
        <taxon>ecological metagenomes</taxon>
    </lineage>
</organism>
<proteinExistence type="predicted"/>